<keyword evidence="3" id="KW-1185">Reference proteome</keyword>
<dbReference type="SUPFAM" id="SSF55120">
    <property type="entry name" value="Pseudouridine synthase"/>
    <property type="match status" value="1"/>
</dbReference>
<evidence type="ECO:0000313" key="2">
    <source>
        <dbReference type="EMBL" id="CUG90038.1"/>
    </source>
</evidence>
<feature type="compositionally biased region" description="Polar residues" evidence="1">
    <location>
        <begin position="111"/>
        <end position="121"/>
    </location>
</feature>
<gene>
    <name evidence="2" type="ORF">BSAL_24690</name>
</gene>
<feature type="region of interest" description="Disordered" evidence="1">
    <location>
        <begin position="301"/>
        <end position="329"/>
    </location>
</feature>
<protein>
    <submittedName>
        <fullName evidence="2">Uncharacterized protein</fullName>
    </submittedName>
</protein>
<reference evidence="3" key="1">
    <citation type="submission" date="2015-09" db="EMBL/GenBank/DDBJ databases">
        <authorList>
            <consortium name="Pathogen Informatics"/>
        </authorList>
    </citation>
    <scope>NUCLEOTIDE SEQUENCE [LARGE SCALE GENOMIC DNA]</scope>
    <source>
        <strain evidence="3">Lake Konstanz</strain>
    </source>
</reference>
<feature type="region of interest" description="Disordered" evidence="1">
    <location>
        <begin position="1079"/>
        <end position="1108"/>
    </location>
</feature>
<feature type="region of interest" description="Disordered" evidence="1">
    <location>
        <begin position="951"/>
        <end position="972"/>
    </location>
</feature>
<feature type="compositionally biased region" description="Polar residues" evidence="1">
    <location>
        <begin position="320"/>
        <end position="329"/>
    </location>
</feature>
<name>A0A0S4JEM5_BODSA</name>
<feature type="region of interest" description="Disordered" evidence="1">
    <location>
        <begin position="649"/>
        <end position="669"/>
    </location>
</feature>
<dbReference type="PANTHER" id="PTHR13326:SF28">
    <property type="entry name" value="TRUD DOMAIN-CONTAINING PROTEIN"/>
    <property type="match status" value="1"/>
</dbReference>
<dbReference type="GO" id="GO:0001522">
    <property type="term" value="P:pseudouridine synthesis"/>
    <property type="evidence" value="ECO:0007669"/>
    <property type="project" value="InterPro"/>
</dbReference>
<dbReference type="GO" id="GO:0003723">
    <property type="term" value="F:RNA binding"/>
    <property type="evidence" value="ECO:0007669"/>
    <property type="project" value="InterPro"/>
</dbReference>
<dbReference type="Proteomes" id="UP000051952">
    <property type="component" value="Unassembled WGS sequence"/>
</dbReference>
<dbReference type="AlphaFoldDB" id="A0A0S4JEM5"/>
<dbReference type="GO" id="GO:0005634">
    <property type="term" value="C:nucleus"/>
    <property type="evidence" value="ECO:0007669"/>
    <property type="project" value="TreeGrafter"/>
</dbReference>
<dbReference type="Gene3D" id="3.30.2350.20">
    <property type="entry name" value="TruD, catalytic domain"/>
    <property type="match status" value="1"/>
</dbReference>
<feature type="compositionally biased region" description="Acidic residues" evidence="1">
    <location>
        <begin position="652"/>
        <end position="669"/>
    </location>
</feature>
<feature type="region of interest" description="Disordered" evidence="1">
    <location>
        <begin position="24"/>
        <end position="148"/>
    </location>
</feature>
<dbReference type="OrthoDB" id="272717at2759"/>
<feature type="compositionally biased region" description="Low complexity" evidence="1">
    <location>
        <begin position="951"/>
        <end position="960"/>
    </location>
</feature>
<feature type="compositionally biased region" description="Basic residues" evidence="1">
    <location>
        <begin position="87"/>
        <end position="110"/>
    </location>
</feature>
<organism evidence="2 3">
    <name type="scientific">Bodo saltans</name>
    <name type="common">Flagellated protozoan</name>
    <dbReference type="NCBI Taxonomy" id="75058"/>
    <lineage>
        <taxon>Eukaryota</taxon>
        <taxon>Discoba</taxon>
        <taxon>Euglenozoa</taxon>
        <taxon>Kinetoplastea</taxon>
        <taxon>Metakinetoplastina</taxon>
        <taxon>Eubodonida</taxon>
        <taxon>Bodonidae</taxon>
        <taxon>Bodo</taxon>
    </lineage>
</organism>
<dbReference type="InterPro" id="IPR001656">
    <property type="entry name" value="PsdUridine_synth_TruD"/>
</dbReference>
<feature type="compositionally biased region" description="Basic residues" evidence="1">
    <location>
        <begin position="132"/>
        <end position="141"/>
    </location>
</feature>
<dbReference type="PANTHER" id="PTHR13326">
    <property type="entry name" value="TRNA PSEUDOURIDINE SYNTHASE D"/>
    <property type="match status" value="1"/>
</dbReference>
<feature type="compositionally biased region" description="Gly residues" evidence="1">
    <location>
        <begin position="1083"/>
        <end position="1107"/>
    </location>
</feature>
<evidence type="ECO:0000313" key="3">
    <source>
        <dbReference type="Proteomes" id="UP000051952"/>
    </source>
</evidence>
<feature type="region of interest" description="Disordered" evidence="1">
    <location>
        <begin position="562"/>
        <end position="581"/>
    </location>
</feature>
<dbReference type="EMBL" id="CYKH01001785">
    <property type="protein sequence ID" value="CUG90038.1"/>
    <property type="molecule type" value="Genomic_DNA"/>
</dbReference>
<sequence>MLRLHKGFLRYAAPKRGGNVASVLESMHRQSQQQQEQQQQQQQATVINATMHHGNNNNINKMENNTERAADHPPSPQARSQPFLQRGHQRSGRKNHHIDHHNRRDHHQPHQRSTWGNQDQAPQRRVELHHSQNNRRRRPNKNRTSFPLEEYIIPGSTDTASESISMHLHMRLSKAIAMKQRLSEAEHLWEQLSTFGCNSGKGEDSRLNPFMEVSRRCPPNAATASATTLSEIAEERCGIVGRVHRQRQRQKMRAVSLMLPSDVQLSELLSSGRVVTLTHITQPTEVAGLFAAEMKRAHVRSSHKLKEELTLPGDDKTKNHSQQTQQQHNKATTTLFAHFVLHKSCMSWSAAVELLSTAAGVPPTLFSVNTFLDDQGCTTQLCSVELPRSVASENDLDGQRGPHEDATAIDVLSGLFRLNAQPVALRLQWIGIRDFACSDMTSSVTSAGTDRRGFRCNLMLRGFAERPSAIRAAAKRAASLFPNYFAPRRFFFGDHGNSLQQPFCWYHVSEAISRKNHQVALAMLVHMYWFAAGAQSHSAHKTMRQVRRAEIEALFAANVIPSYPNTTSKEPPGGEHNQQQQHQPLAFIRGFANLVRGGETSSDRYKQAYQELVPPGVQQLVRTSRYCLVFNAMLSLRLLNRAPVVRRSQMDRDEEEGSSAFQEDDINDDINDDMDDRGEHRTPINSVDERLISAPREFDLIAIPRPPAKSQQSVAPISPPPVVVSSTEDDVAQHSNITATPTPTLSPLTSTLNDITSWFDTAAETEEKDDTLMRGVEGDNNSSHNNDDDGQVPLQAAAAPATTAAAAPIKTLLRAGLSMGGEPFAWKPELCGTAPLSPSQLRCLSQSVRNRRQDDNAAEILRLVQNNPLGSSVESQHASVVAAAAAFGTIGIADAQSANGSDGAVVVLPLGVVSPSSAQLWENLGLTPPLSNSHRNQLPLTRRAFLGHQSTSLSSSYSSSRGGGEEGNLHQGDFPVRLRTVPEVGNALSGVVLPAADPDDDGGDGIVRLATDVELLRSAKQGRRYGGTQSAAAATAAISKRGGRHERSSPSIVTWAIGRRGHMLSDRLPVGAFATDASTLNSGGAGVSSGRRGGSGASSHGGGGGGASTTTTSLALQFDVPLGCYVSSMLREFVALRRPSSATTHAASTTAASSRNFDTTTARSVADLKSKRSSAVVGASADTTTASVNDVEGNLLALTLRGNVTLEDAVRAGKASDVMRSGKSVPRFLGVGTAGDKA</sequence>
<feature type="region of interest" description="Disordered" evidence="1">
    <location>
        <begin position="764"/>
        <end position="791"/>
    </location>
</feature>
<feature type="compositionally biased region" description="Low complexity" evidence="1">
    <location>
        <begin position="30"/>
        <end position="63"/>
    </location>
</feature>
<dbReference type="InterPro" id="IPR020103">
    <property type="entry name" value="PsdUridine_synth_cat_dom_sf"/>
</dbReference>
<proteinExistence type="predicted"/>
<evidence type="ECO:0000256" key="1">
    <source>
        <dbReference type="SAM" id="MobiDB-lite"/>
    </source>
</evidence>
<accession>A0A0S4JEM5</accession>
<dbReference type="VEuPathDB" id="TriTrypDB:BSAL_24690"/>
<dbReference type="GO" id="GO:0009982">
    <property type="term" value="F:pseudouridine synthase activity"/>
    <property type="evidence" value="ECO:0007669"/>
    <property type="project" value="InterPro"/>
</dbReference>
<feature type="compositionally biased region" description="Basic and acidic residues" evidence="1">
    <location>
        <begin position="304"/>
        <end position="318"/>
    </location>
</feature>
<dbReference type="InterPro" id="IPR042214">
    <property type="entry name" value="TruD_catalytic"/>
</dbReference>